<keyword evidence="8 13" id="KW-0812">Transmembrane</keyword>
<feature type="transmembrane region" description="Helical" evidence="13">
    <location>
        <begin position="54"/>
        <end position="75"/>
    </location>
</feature>
<feature type="transmembrane region" description="Helical" evidence="13">
    <location>
        <begin position="25"/>
        <end position="42"/>
    </location>
</feature>
<feature type="transmembrane region" description="Helical" evidence="13">
    <location>
        <begin position="161"/>
        <end position="185"/>
    </location>
</feature>
<dbReference type="EMBL" id="LNXV01000029">
    <property type="protein sequence ID" value="KTC81335.1"/>
    <property type="molecule type" value="Genomic_DNA"/>
</dbReference>
<dbReference type="STRING" id="29422.Lbru_1855"/>
<dbReference type="NCBIfam" id="TIGR01190">
    <property type="entry name" value="ccmB"/>
    <property type="match status" value="1"/>
</dbReference>
<evidence type="ECO:0000313" key="15">
    <source>
        <dbReference type="Proteomes" id="UP000054742"/>
    </source>
</evidence>
<feature type="transmembrane region" description="Helical" evidence="13">
    <location>
        <begin position="110"/>
        <end position="126"/>
    </location>
</feature>
<evidence type="ECO:0000256" key="6">
    <source>
        <dbReference type="ARBA" id="ARBA00022475"/>
    </source>
</evidence>
<dbReference type="InterPro" id="IPR026031">
    <property type="entry name" value="Cyt_c_CcmB_bac"/>
</dbReference>
<dbReference type="GO" id="GO:0005886">
    <property type="term" value="C:plasma membrane"/>
    <property type="evidence" value="ECO:0007669"/>
    <property type="project" value="UniProtKB-SubCell"/>
</dbReference>
<organism evidence="14 15">
    <name type="scientific">Legionella brunensis</name>
    <dbReference type="NCBI Taxonomy" id="29422"/>
    <lineage>
        <taxon>Bacteria</taxon>
        <taxon>Pseudomonadati</taxon>
        <taxon>Pseudomonadota</taxon>
        <taxon>Gammaproteobacteria</taxon>
        <taxon>Legionellales</taxon>
        <taxon>Legionellaceae</taxon>
        <taxon>Legionella</taxon>
    </lineage>
</organism>
<name>A0A0W0SD65_9GAMM</name>
<evidence type="ECO:0000256" key="9">
    <source>
        <dbReference type="ARBA" id="ARBA00022748"/>
    </source>
</evidence>
<dbReference type="PANTHER" id="PTHR30070">
    <property type="entry name" value="HEME EXPORTER PROTEIN B"/>
    <property type="match status" value="1"/>
</dbReference>
<dbReference type="Proteomes" id="UP000054742">
    <property type="component" value="Unassembled WGS sequence"/>
</dbReference>
<keyword evidence="5 12" id="KW-0813">Transport</keyword>
<dbReference type="AlphaFoldDB" id="A0A0W0SD65"/>
<evidence type="ECO:0000256" key="8">
    <source>
        <dbReference type="ARBA" id="ARBA00022692"/>
    </source>
</evidence>
<evidence type="ECO:0000256" key="10">
    <source>
        <dbReference type="ARBA" id="ARBA00022989"/>
    </source>
</evidence>
<dbReference type="Pfam" id="PF03379">
    <property type="entry name" value="CcmB"/>
    <property type="match status" value="1"/>
</dbReference>
<proteinExistence type="inferred from homology"/>
<evidence type="ECO:0000256" key="1">
    <source>
        <dbReference type="ARBA" id="ARBA00002442"/>
    </source>
</evidence>
<evidence type="ECO:0000256" key="2">
    <source>
        <dbReference type="ARBA" id="ARBA00004429"/>
    </source>
</evidence>
<evidence type="ECO:0000256" key="11">
    <source>
        <dbReference type="ARBA" id="ARBA00023136"/>
    </source>
</evidence>
<dbReference type="GO" id="GO:1903607">
    <property type="term" value="P:cytochrome c biosynthetic process"/>
    <property type="evidence" value="ECO:0007669"/>
    <property type="project" value="TreeGrafter"/>
</dbReference>
<dbReference type="GO" id="GO:0017004">
    <property type="term" value="P:cytochrome complex assembly"/>
    <property type="evidence" value="ECO:0007669"/>
    <property type="project" value="UniProtKB-KW"/>
</dbReference>
<dbReference type="PANTHER" id="PTHR30070:SF1">
    <property type="entry name" value="CYTOCHROME C BIOGENESIS B-RELATED"/>
    <property type="match status" value="1"/>
</dbReference>
<feature type="transmembrane region" description="Helical" evidence="13">
    <location>
        <begin position="133"/>
        <end position="155"/>
    </location>
</feature>
<dbReference type="InterPro" id="IPR003544">
    <property type="entry name" value="Cyt_c_biogenesis_CcmB"/>
</dbReference>
<accession>A0A0W0SD65</accession>
<comment type="subcellular location">
    <subcellularLocation>
        <location evidence="2">Cell inner membrane</location>
        <topology evidence="2">Multi-pass membrane protein</topology>
    </subcellularLocation>
</comment>
<keyword evidence="11 12" id="KW-0472">Membrane</keyword>
<evidence type="ECO:0000256" key="7">
    <source>
        <dbReference type="ARBA" id="ARBA00022519"/>
    </source>
</evidence>
<keyword evidence="7 12" id="KW-0997">Cell inner membrane</keyword>
<dbReference type="RefSeq" id="WP_058441863.1">
    <property type="nucleotide sequence ID" value="NZ_CAAAHU010000002.1"/>
</dbReference>
<protein>
    <recommendedName>
        <fullName evidence="4 12">Heme exporter protein B</fullName>
    </recommendedName>
</protein>
<comment type="similarity">
    <text evidence="3 12">Belongs to the CcmB/CycW/HelB family.</text>
</comment>
<dbReference type="OrthoDB" id="9799895at2"/>
<evidence type="ECO:0000256" key="12">
    <source>
        <dbReference type="PIRNR" id="PIRNR002764"/>
    </source>
</evidence>
<evidence type="ECO:0000256" key="4">
    <source>
        <dbReference type="ARBA" id="ARBA00016452"/>
    </source>
</evidence>
<keyword evidence="9 12" id="KW-0201">Cytochrome c-type biogenesis</keyword>
<evidence type="ECO:0000256" key="13">
    <source>
        <dbReference type="SAM" id="Phobius"/>
    </source>
</evidence>
<dbReference type="PIRSF" id="PIRSF002764">
    <property type="entry name" value="CcmB"/>
    <property type="match status" value="1"/>
</dbReference>
<keyword evidence="6 12" id="KW-1003">Cell membrane</keyword>
<gene>
    <name evidence="14" type="primary">ccmB</name>
    <name evidence="14" type="ORF">Lbru_1855</name>
</gene>
<sequence length="223" mass="24242">MVNLTILFKRQFQREALLHLRQPRLLLHSVLFFLMVTVFFPLTMPPEASTMRVIAPGVVWIAMLLAMLLSSAGLFQQDHEDGVIEQWLISGYPLSLIVSAKLFVHWLLNLLPMLIFCPLLALLFNLTPYETAVLIISLIAGTPAILFLCGLAAAFSAGKGVLMALVLLPLTVPIMIFGSGSLTAVMHGFPVAGYLTLLAAISVLATAFLPFAIATVIRISLAD</sequence>
<reference evidence="14 15" key="1">
    <citation type="submission" date="2015-11" db="EMBL/GenBank/DDBJ databases">
        <title>Genomic analysis of 38 Legionella species identifies large and diverse effector repertoires.</title>
        <authorList>
            <person name="Burstein D."/>
            <person name="Amaro F."/>
            <person name="Zusman T."/>
            <person name="Lifshitz Z."/>
            <person name="Cohen O."/>
            <person name="Gilbert J.A."/>
            <person name="Pupko T."/>
            <person name="Shuman H.A."/>
            <person name="Segal G."/>
        </authorList>
    </citation>
    <scope>NUCLEOTIDE SEQUENCE [LARGE SCALE GENOMIC DNA]</scope>
    <source>
        <strain evidence="14 15">ATCC 43878</strain>
    </source>
</reference>
<feature type="transmembrane region" description="Helical" evidence="13">
    <location>
        <begin position="197"/>
        <end position="221"/>
    </location>
</feature>
<keyword evidence="10 13" id="KW-1133">Transmembrane helix</keyword>
<dbReference type="GO" id="GO:0015232">
    <property type="term" value="F:heme transmembrane transporter activity"/>
    <property type="evidence" value="ECO:0007669"/>
    <property type="project" value="InterPro"/>
</dbReference>
<evidence type="ECO:0000256" key="3">
    <source>
        <dbReference type="ARBA" id="ARBA00010544"/>
    </source>
</evidence>
<keyword evidence="15" id="KW-1185">Reference proteome</keyword>
<evidence type="ECO:0000256" key="5">
    <source>
        <dbReference type="ARBA" id="ARBA00022448"/>
    </source>
</evidence>
<dbReference type="PATRIC" id="fig|29422.6.peg.1976"/>
<comment type="function">
    <text evidence="1 12">Required for the export of heme to the periplasm for the biogenesis of c-type cytochromes.</text>
</comment>
<comment type="caution">
    <text evidence="14">The sequence shown here is derived from an EMBL/GenBank/DDBJ whole genome shotgun (WGS) entry which is preliminary data.</text>
</comment>
<evidence type="ECO:0000313" key="14">
    <source>
        <dbReference type="EMBL" id="KTC81335.1"/>
    </source>
</evidence>
<dbReference type="PRINTS" id="PR01414">
    <property type="entry name" value="CCMBBIOGNSIS"/>
</dbReference>